<protein>
    <submittedName>
        <fullName evidence="2">Uncharacterized protein</fullName>
    </submittedName>
</protein>
<dbReference type="EMBL" id="MN739822">
    <property type="protein sequence ID" value="QHT27442.1"/>
    <property type="molecule type" value="Genomic_DNA"/>
</dbReference>
<dbReference type="AlphaFoldDB" id="A0A6C0EFB4"/>
<reference evidence="2" key="1">
    <citation type="journal article" date="2020" name="Nature">
        <title>Giant virus diversity and host interactions through global metagenomics.</title>
        <authorList>
            <person name="Schulz F."/>
            <person name="Roux S."/>
            <person name="Paez-Espino D."/>
            <person name="Jungbluth S."/>
            <person name="Walsh D.A."/>
            <person name="Denef V.J."/>
            <person name="McMahon K.D."/>
            <person name="Konstantinidis K.T."/>
            <person name="Eloe-Fadrosh E.A."/>
            <person name="Kyrpides N.C."/>
            <person name="Woyke T."/>
        </authorList>
    </citation>
    <scope>NUCLEOTIDE SEQUENCE</scope>
    <source>
        <strain evidence="2">GVMAG-M-3300023179-33</strain>
    </source>
</reference>
<keyword evidence="1" id="KW-0812">Transmembrane</keyword>
<keyword evidence="1" id="KW-0472">Membrane</keyword>
<evidence type="ECO:0000313" key="2">
    <source>
        <dbReference type="EMBL" id="QHT27442.1"/>
    </source>
</evidence>
<feature type="transmembrane region" description="Helical" evidence="1">
    <location>
        <begin position="146"/>
        <end position="170"/>
    </location>
</feature>
<sequence length="266" mass="31788">MIDGIIYNRFNFIINNVGYTNTNTNMEKLSSIIHKSALETYDLVEKNKKLIAQLITMFLPKETRDFILNKNFEFNTYYSKSELEAIDIEMQIKETQQTKQTKQTNLSKKKRSIKKKHKKTIDLSKSINKSKLLFLTQYIPESLLDFLIFFSYLSLHSIYFWTTFIIILFVTNINHLLIGLVIAFINVTGNIIFMDCPIFVLEKKYRNKLTHNQNFICNIIKKIYDDQYRYNYEEIIEQMIFTVFLFFIKINLIILYKVFMRGLFNP</sequence>
<feature type="transmembrane region" description="Helical" evidence="1">
    <location>
        <begin position="176"/>
        <end position="201"/>
    </location>
</feature>
<organism evidence="2">
    <name type="scientific">viral metagenome</name>
    <dbReference type="NCBI Taxonomy" id="1070528"/>
    <lineage>
        <taxon>unclassified sequences</taxon>
        <taxon>metagenomes</taxon>
        <taxon>organismal metagenomes</taxon>
    </lineage>
</organism>
<feature type="transmembrane region" description="Helical" evidence="1">
    <location>
        <begin position="239"/>
        <end position="259"/>
    </location>
</feature>
<name>A0A6C0EFB4_9ZZZZ</name>
<proteinExistence type="predicted"/>
<evidence type="ECO:0000256" key="1">
    <source>
        <dbReference type="SAM" id="Phobius"/>
    </source>
</evidence>
<keyword evidence="1" id="KW-1133">Transmembrane helix</keyword>
<accession>A0A6C0EFB4</accession>